<reference evidence="1 2" key="1">
    <citation type="submission" date="2023-07" db="EMBL/GenBank/DDBJ databases">
        <title>Genomic Encyclopedia of Type Strains, Phase IV (KMG-IV): sequencing the most valuable type-strain genomes for metagenomic binning, comparative biology and taxonomic classification.</title>
        <authorList>
            <person name="Goeker M."/>
        </authorList>
    </citation>
    <scope>NUCLEOTIDE SEQUENCE [LARGE SCALE GENOMIC DNA]</scope>
    <source>
        <strain evidence="1 2">DSM 23494</strain>
    </source>
</reference>
<keyword evidence="2" id="KW-1185">Reference proteome</keyword>
<evidence type="ECO:0000313" key="1">
    <source>
        <dbReference type="EMBL" id="MDQ0268923.1"/>
    </source>
</evidence>
<accession>A0ABU0AER1</accession>
<protein>
    <submittedName>
        <fullName evidence="1">Uncharacterized protein</fullName>
    </submittedName>
</protein>
<gene>
    <name evidence="1" type="ORF">J2S17_000792</name>
</gene>
<dbReference type="Proteomes" id="UP001238088">
    <property type="component" value="Unassembled WGS sequence"/>
</dbReference>
<organism evidence="1 2">
    <name type="scientific">Cytobacillus purgationiresistens</name>
    <dbReference type="NCBI Taxonomy" id="863449"/>
    <lineage>
        <taxon>Bacteria</taxon>
        <taxon>Bacillati</taxon>
        <taxon>Bacillota</taxon>
        <taxon>Bacilli</taxon>
        <taxon>Bacillales</taxon>
        <taxon>Bacillaceae</taxon>
        <taxon>Cytobacillus</taxon>
    </lineage>
</organism>
<dbReference type="EMBL" id="JAUSUB010000002">
    <property type="protein sequence ID" value="MDQ0268923.1"/>
    <property type="molecule type" value="Genomic_DNA"/>
</dbReference>
<name>A0ABU0AER1_9BACI</name>
<proteinExistence type="predicted"/>
<sequence length="52" mass="5823">MEESKKITTISKIVGTLVESESSALEALEVLEKAKETFLERCWHISANKKAD</sequence>
<comment type="caution">
    <text evidence="1">The sequence shown here is derived from an EMBL/GenBank/DDBJ whole genome shotgun (WGS) entry which is preliminary data.</text>
</comment>
<evidence type="ECO:0000313" key="2">
    <source>
        <dbReference type="Proteomes" id="UP001238088"/>
    </source>
</evidence>
<dbReference type="RefSeq" id="WP_307472062.1">
    <property type="nucleotide sequence ID" value="NZ_JAUSUB010000002.1"/>
</dbReference>